<accession>A0A1W1GW86</accession>
<reference evidence="2" key="1">
    <citation type="submission" date="2016-10" db="EMBL/GenBank/DDBJ databases">
        <authorList>
            <person name="Varghese N."/>
        </authorList>
    </citation>
    <scope>NUCLEOTIDE SEQUENCE [LARGE SCALE GENOMIC DNA]</scope>
    <source>
        <strain evidence="2">92MFCol6.1</strain>
    </source>
</reference>
<dbReference type="AlphaFoldDB" id="A0A1W1GW86"/>
<protein>
    <submittedName>
        <fullName evidence="1">Uncharacterized protein</fullName>
    </submittedName>
</protein>
<sequence length="113" mass="12527">MPHSPPPVPAKLLELLKDYPDHIEQLQRALISVSDGRQSYAPPFEAAVWLLEDCLSAFKSEARAEIDAAVASGDPQAIERAKEKERLMSFARSSNIGLANLSELRAYFEASMR</sequence>
<dbReference type="RefSeq" id="WP_230112325.1">
    <property type="nucleotide sequence ID" value="NZ_CP079106.1"/>
</dbReference>
<dbReference type="Proteomes" id="UP000191133">
    <property type="component" value="Unassembled WGS sequence"/>
</dbReference>
<name>A0A1W1GW86_9GAMM</name>
<organism evidence="1 2">
    <name type="scientific">Stenotrophomonas indicatrix</name>
    <dbReference type="NCBI Taxonomy" id="2045451"/>
    <lineage>
        <taxon>Bacteria</taxon>
        <taxon>Pseudomonadati</taxon>
        <taxon>Pseudomonadota</taxon>
        <taxon>Gammaproteobacteria</taxon>
        <taxon>Lysobacterales</taxon>
        <taxon>Lysobacteraceae</taxon>
        <taxon>Stenotrophomonas</taxon>
    </lineage>
</organism>
<evidence type="ECO:0000313" key="1">
    <source>
        <dbReference type="EMBL" id="SLM23627.1"/>
    </source>
</evidence>
<proteinExistence type="predicted"/>
<dbReference type="EMBL" id="FWEU01000002">
    <property type="protein sequence ID" value="SLM23627.1"/>
    <property type="molecule type" value="Genomic_DNA"/>
</dbReference>
<gene>
    <name evidence="1" type="ORF">SAMN04488690_1324</name>
</gene>
<evidence type="ECO:0000313" key="2">
    <source>
        <dbReference type="Proteomes" id="UP000191133"/>
    </source>
</evidence>